<dbReference type="OrthoDB" id="7055795at2"/>
<evidence type="ECO:0000256" key="6">
    <source>
        <dbReference type="ARBA" id="ARBA00022918"/>
    </source>
</evidence>
<dbReference type="InterPro" id="IPR051083">
    <property type="entry name" value="GrpII_Intron_Splice-Mob/Def"/>
</dbReference>
<keyword evidence="4" id="KW-0479">Metal-binding</keyword>
<evidence type="ECO:0000256" key="1">
    <source>
        <dbReference type="ARBA" id="ARBA00012493"/>
    </source>
</evidence>
<name>A0A501X127_9GAMM</name>
<dbReference type="InterPro" id="IPR000477">
    <property type="entry name" value="RT_dom"/>
</dbReference>
<evidence type="ECO:0000256" key="4">
    <source>
        <dbReference type="ARBA" id="ARBA00022723"/>
    </source>
</evidence>
<dbReference type="Proteomes" id="UP000315901">
    <property type="component" value="Unassembled WGS sequence"/>
</dbReference>
<dbReference type="CDD" id="cd03487">
    <property type="entry name" value="RT_Bac_retron_II"/>
    <property type="match status" value="1"/>
</dbReference>
<keyword evidence="6 11" id="KW-0695">RNA-directed DNA polymerase</keyword>
<evidence type="ECO:0000256" key="7">
    <source>
        <dbReference type="ARBA" id="ARBA00023118"/>
    </source>
</evidence>
<dbReference type="GO" id="GO:0003964">
    <property type="term" value="F:RNA-directed DNA polymerase activity"/>
    <property type="evidence" value="ECO:0007669"/>
    <property type="project" value="UniProtKB-KW"/>
</dbReference>
<reference evidence="11 12" key="1">
    <citation type="submission" date="2019-06" db="EMBL/GenBank/DDBJ databases">
        <title>A novel bacterium of genus Marinomonas, isolated from coastal sand.</title>
        <authorList>
            <person name="Huang H."/>
            <person name="Mo K."/>
            <person name="Hu Y."/>
        </authorList>
    </citation>
    <scope>NUCLEOTIDE SEQUENCE [LARGE SCALE GENOMIC DNA]</scope>
    <source>
        <strain evidence="11 12">HB171799</strain>
    </source>
</reference>
<dbReference type="PANTHER" id="PTHR34047">
    <property type="entry name" value="NUCLEAR INTRON MATURASE 1, MITOCHONDRIAL-RELATED"/>
    <property type="match status" value="1"/>
</dbReference>
<keyword evidence="2" id="KW-0808">Transferase</keyword>
<evidence type="ECO:0000313" key="11">
    <source>
        <dbReference type="EMBL" id="TPE54011.1"/>
    </source>
</evidence>
<dbReference type="Pfam" id="PF00078">
    <property type="entry name" value="RVT_1"/>
    <property type="match status" value="1"/>
</dbReference>
<evidence type="ECO:0000256" key="5">
    <source>
        <dbReference type="ARBA" id="ARBA00022842"/>
    </source>
</evidence>
<keyword evidence="12" id="KW-1185">Reference proteome</keyword>
<comment type="similarity">
    <text evidence="8">Belongs to the bacterial reverse transcriptase family.</text>
</comment>
<gene>
    <name evidence="11" type="ORF">FJM67_06300</name>
</gene>
<dbReference type="GO" id="GO:0051607">
    <property type="term" value="P:defense response to virus"/>
    <property type="evidence" value="ECO:0007669"/>
    <property type="project" value="UniProtKB-KW"/>
</dbReference>
<dbReference type="PANTHER" id="PTHR34047:SF7">
    <property type="entry name" value="RNA-DIRECTED DNA POLYMERASE"/>
    <property type="match status" value="1"/>
</dbReference>
<comment type="catalytic activity">
    <reaction evidence="9">
        <text>DNA(n) + a 2'-deoxyribonucleoside 5'-triphosphate = DNA(n+1) + diphosphate</text>
        <dbReference type="Rhea" id="RHEA:22508"/>
        <dbReference type="Rhea" id="RHEA-COMP:17339"/>
        <dbReference type="Rhea" id="RHEA-COMP:17340"/>
        <dbReference type="ChEBI" id="CHEBI:33019"/>
        <dbReference type="ChEBI" id="CHEBI:61560"/>
        <dbReference type="ChEBI" id="CHEBI:173112"/>
        <dbReference type="EC" id="2.7.7.49"/>
    </reaction>
</comment>
<dbReference type="SUPFAM" id="SSF56672">
    <property type="entry name" value="DNA/RNA polymerases"/>
    <property type="match status" value="1"/>
</dbReference>
<dbReference type="PRINTS" id="PR00866">
    <property type="entry name" value="RNADNAPOLMS"/>
</dbReference>
<keyword evidence="5" id="KW-0460">Magnesium</keyword>
<sequence length="372" mass="41822">MQKRSGEELSRGCASCPFAKARHRNTDGQTSIRASPGWTFVHRCKFFEKYSVMNAAPLLVSFNSLSKFLDALPEKHRENNGDQIESLVDKSLPPVVSETCLAVLFGYSLDFVYALSKKQHKFYRSFKIQQGKKVRTIHSPRVALKVVQKWFGAHLSNAVSFESHVCGFVKGKSFADAAKIHQGAKWVYSVDIEDFFPSISTFQISNALESVGYSKDAAQLLADISSLNFKLAQGSPASPVLSNIVMKDIDKQLKELANQYDLQVTRYADDIVFSGKGVFQEALPTELEAIFEGTTFSLNKNKTYFADSEKGQRLKIHGLLVKEDKITLTKGYRNKIRAFRHMVEQGKVSEDDLPRLKGHLRFAEFIASKNEN</sequence>
<protein>
    <recommendedName>
        <fullName evidence="1">RNA-directed DNA polymerase</fullName>
        <ecNumber evidence="1">2.7.7.49</ecNumber>
    </recommendedName>
</protein>
<dbReference type="PROSITE" id="PS50878">
    <property type="entry name" value="RT_POL"/>
    <property type="match status" value="1"/>
</dbReference>
<feature type="domain" description="Reverse transcriptase" evidence="10">
    <location>
        <begin position="1"/>
        <end position="321"/>
    </location>
</feature>
<evidence type="ECO:0000256" key="3">
    <source>
        <dbReference type="ARBA" id="ARBA00022695"/>
    </source>
</evidence>
<comment type="caution">
    <text evidence="11">The sequence shown here is derived from an EMBL/GenBank/DDBJ whole genome shotgun (WGS) entry which is preliminary data.</text>
</comment>
<keyword evidence="3" id="KW-0548">Nucleotidyltransferase</keyword>
<dbReference type="InterPro" id="IPR043502">
    <property type="entry name" value="DNA/RNA_pol_sf"/>
</dbReference>
<accession>A0A501X127</accession>
<evidence type="ECO:0000256" key="9">
    <source>
        <dbReference type="ARBA" id="ARBA00048173"/>
    </source>
</evidence>
<evidence type="ECO:0000256" key="2">
    <source>
        <dbReference type="ARBA" id="ARBA00022679"/>
    </source>
</evidence>
<dbReference type="InterPro" id="IPR000123">
    <property type="entry name" value="Reverse_transcriptase_msDNA"/>
</dbReference>
<dbReference type="GO" id="GO:0046872">
    <property type="term" value="F:metal ion binding"/>
    <property type="evidence" value="ECO:0007669"/>
    <property type="project" value="UniProtKB-KW"/>
</dbReference>
<evidence type="ECO:0000259" key="10">
    <source>
        <dbReference type="PROSITE" id="PS50878"/>
    </source>
</evidence>
<evidence type="ECO:0000256" key="8">
    <source>
        <dbReference type="ARBA" id="ARBA00034120"/>
    </source>
</evidence>
<organism evidence="11 12">
    <name type="scientific">Maribrevibacterium harenarium</name>
    <dbReference type="NCBI Taxonomy" id="2589817"/>
    <lineage>
        <taxon>Bacteria</taxon>
        <taxon>Pseudomonadati</taxon>
        <taxon>Pseudomonadota</taxon>
        <taxon>Gammaproteobacteria</taxon>
        <taxon>Oceanospirillales</taxon>
        <taxon>Oceanospirillaceae</taxon>
        <taxon>Maribrevibacterium</taxon>
    </lineage>
</organism>
<proteinExistence type="inferred from homology"/>
<dbReference type="GO" id="GO:0003723">
    <property type="term" value="F:RNA binding"/>
    <property type="evidence" value="ECO:0007669"/>
    <property type="project" value="InterPro"/>
</dbReference>
<dbReference type="AlphaFoldDB" id="A0A501X127"/>
<evidence type="ECO:0000313" key="12">
    <source>
        <dbReference type="Proteomes" id="UP000315901"/>
    </source>
</evidence>
<dbReference type="EC" id="2.7.7.49" evidence="1"/>
<dbReference type="EMBL" id="VFRR01000008">
    <property type="protein sequence ID" value="TPE54011.1"/>
    <property type="molecule type" value="Genomic_DNA"/>
</dbReference>
<keyword evidence="7" id="KW-0051">Antiviral defense</keyword>